<dbReference type="Pfam" id="PF01739">
    <property type="entry name" value="CheR"/>
    <property type="match status" value="1"/>
</dbReference>
<dbReference type="InterPro" id="IPR000780">
    <property type="entry name" value="CheR_MeTrfase"/>
</dbReference>
<feature type="domain" description="CheR-type methyltransferase" evidence="1">
    <location>
        <begin position="1"/>
        <end position="272"/>
    </location>
</feature>
<dbReference type="SUPFAM" id="SSF47757">
    <property type="entry name" value="Chemotaxis receptor methyltransferase CheR, N-terminal domain"/>
    <property type="match status" value="1"/>
</dbReference>
<dbReference type="KEGG" id="tact:SG35_015655"/>
<dbReference type="AlphaFoldDB" id="A0AAE9YM39"/>
<proteinExistence type="predicted"/>
<dbReference type="PRINTS" id="PR00996">
    <property type="entry name" value="CHERMTFRASE"/>
</dbReference>
<sequence length="283" mass="33204">MDRQSREAFEIKWLLEAIYACYGYDFRDYAGASLKRRILNRLEQSDCRHISDMVGKMLYDSDFFELFLQDMSITVTEMFRDPKVFLRLRERVIPRLKTYSRINVWHAGCATGEEVYSLAILLHEEGLLEKTRIYATDFNNHSLEIARKGIYSQELVKYQENYLLGGGKKALSEYYRHNYDAVIMKAFLRKRITFAYHNLTRDQVFAEMHLIMCRNVLIYFNQALQNKVLGLLINSLVHKGFLVLGDKETLEFTSITHQFDDFEPGAKIYRKTAALPKANQDEA</sequence>
<accession>A0AAE9YM39</accession>
<dbReference type="InterPro" id="IPR022642">
    <property type="entry name" value="CheR_C"/>
</dbReference>
<dbReference type="PANTHER" id="PTHR24422">
    <property type="entry name" value="CHEMOTAXIS PROTEIN METHYLTRANSFERASE"/>
    <property type="match status" value="1"/>
</dbReference>
<gene>
    <name evidence="2" type="ORF">SG35_015655</name>
</gene>
<dbReference type="PANTHER" id="PTHR24422:SF8">
    <property type="entry name" value="CHEMOTAXIS PROTEIN"/>
    <property type="match status" value="1"/>
</dbReference>
<dbReference type="GO" id="GO:0008757">
    <property type="term" value="F:S-adenosylmethionine-dependent methyltransferase activity"/>
    <property type="evidence" value="ECO:0007669"/>
    <property type="project" value="InterPro"/>
</dbReference>
<reference evidence="2 3" key="1">
    <citation type="journal article" date="2015" name="Genome Announc.">
        <title>Draft Genome Sequences of Marine Isolates of Thalassomonas viridans and Thalassomonas actiniarum.</title>
        <authorList>
            <person name="Olonade I."/>
            <person name="van Zyl L.J."/>
            <person name="Trindade M."/>
        </authorList>
    </citation>
    <scope>NUCLEOTIDE SEQUENCE [LARGE SCALE GENOMIC DNA]</scope>
    <source>
        <strain evidence="2 3">A5K-106</strain>
    </source>
</reference>
<organism evidence="2 3">
    <name type="scientific">Thalassomonas actiniarum</name>
    <dbReference type="NCBI Taxonomy" id="485447"/>
    <lineage>
        <taxon>Bacteria</taxon>
        <taxon>Pseudomonadati</taxon>
        <taxon>Pseudomonadota</taxon>
        <taxon>Gammaproteobacteria</taxon>
        <taxon>Alteromonadales</taxon>
        <taxon>Colwelliaceae</taxon>
        <taxon>Thalassomonas</taxon>
    </lineage>
</organism>
<dbReference type="SUPFAM" id="SSF53335">
    <property type="entry name" value="S-adenosyl-L-methionine-dependent methyltransferases"/>
    <property type="match status" value="1"/>
</dbReference>
<dbReference type="InterPro" id="IPR022641">
    <property type="entry name" value="CheR_N"/>
</dbReference>
<dbReference type="Pfam" id="PF03705">
    <property type="entry name" value="CheR_N"/>
    <property type="match status" value="1"/>
</dbReference>
<evidence type="ECO:0000313" key="2">
    <source>
        <dbReference type="EMBL" id="WDD96809.1"/>
    </source>
</evidence>
<dbReference type="PROSITE" id="PS50123">
    <property type="entry name" value="CHER"/>
    <property type="match status" value="1"/>
</dbReference>
<name>A0AAE9YM39_9GAMM</name>
<dbReference type="SMART" id="SM00138">
    <property type="entry name" value="MeTrc"/>
    <property type="match status" value="1"/>
</dbReference>
<dbReference type="Gene3D" id="3.40.50.150">
    <property type="entry name" value="Vaccinia Virus protein VP39"/>
    <property type="match status" value="1"/>
</dbReference>
<dbReference type="Proteomes" id="UP000032568">
    <property type="component" value="Chromosome"/>
</dbReference>
<reference evidence="2 3" key="2">
    <citation type="journal article" date="2022" name="Mar. Drugs">
        <title>Bioassay-Guided Fractionation Leads to the Detection of Cholic Acid Generated by the Rare Thalassomonas sp.</title>
        <authorList>
            <person name="Pheiffer F."/>
            <person name="Schneider Y.K."/>
            <person name="Hansen E.H."/>
            <person name="Andersen J.H."/>
            <person name="Isaksson J."/>
            <person name="Busche T."/>
            <person name="R C."/>
            <person name="Kalinowski J."/>
            <person name="Zyl L.V."/>
            <person name="Trindade M."/>
        </authorList>
    </citation>
    <scope>NUCLEOTIDE SEQUENCE [LARGE SCALE GENOMIC DNA]</scope>
    <source>
        <strain evidence="2 3">A5K-106</strain>
    </source>
</reference>
<evidence type="ECO:0000313" key="3">
    <source>
        <dbReference type="Proteomes" id="UP000032568"/>
    </source>
</evidence>
<dbReference type="RefSeq" id="WP_044834844.1">
    <property type="nucleotide sequence ID" value="NZ_CP059735.1"/>
</dbReference>
<dbReference type="EMBL" id="CP059735">
    <property type="protein sequence ID" value="WDD96809.1"/>
    <property type="molecule type" value="Genomic_DNA"/>
</dbReference>
<dbReference type="InterPro" id="IPR050903">
    <property type="entry name" value="Bact_Chemotaxis_MeTrfase"/>
</dbReference>
<keyword evidence="3" id="KW-1185">Reference proteome</keyword>
<protein>
    <submittedName>
        <fullName evidence="2">Protein-glutamate O-methyltransferase CheR</fullName>
    </submittedName>
</protein>
<evidence type="ECO:0000259" key="1">
    <source>
        <dbReference type="PROSITE" id="PS50123"/>
    </source>
</evidence>
<dbReference type="InterPro" id="IPR029063">
    <property type="entry name" value="SAM-dependent_MTases_sf"/>
</dbReference>